<gene>
    <name evidence="2" type="ORF">SELMODRAFT_445385</name>
</gene>
<feature type="compositionally biased region" description="Low complexity" evidence="1">
    <location>
        <begin position="667"/>
        <end position="682"/>
    </location>
</feature>
<protein>
    <submittedName>
        <fullName evidence="2">Uncharacterized protein</fullName>
    </submittedName>
</protein>
<dbReference type="InParanoid" id="D8SI69"/>
<feature type="region of interest" description="Disordered" evidence="1">
    <location>
        <begin position="302"/>
        <end position="324"/>
    </location>
</feature>
<feature type="compositionally biased region" description="Basic and acidic residues" evidence="1">
    <location>
        <begin position="483"/>
        <end position="492"/>
    </location>
</feature>
<evidence type="ECO:0000256" key="1">
    <source>
        <dbReference type="SAM" id="MobiDB-lite"/>
    </source>
</evidence>
<feature type="region of interest" description="Disordered" evidence="1">
    <location>
        <begin position="527"/>
        <end position="755"/>
    </location>
</feature>
<evidence type="ECO:0000313" key="2">
    <source>
        <dbReference type="EMBL" id="EFJ15920.1"/>
    </source>
</evidence>
<reference evidence="2 3" key="1">
    <citation type="journal article" date="2011" name="Science">
        <title>The Selaginella genome identifies genetic changes associated with the evolution of vascular plants.</title>
        <authorList>
            <person name="Banks J.A."/>
            <person name="Nishiyama T."/>
            <person name="Hasebe M."/>
            <person name="Bowman J.L."/>
            <person name="Gribskov M."/>
            <person name="dePamphilis C."/>
            <person name="Albert V.A."/>
            <person name="Aono N."/>
            <person name="Aoyama T."/>
            <person name="Ambrose B.A."/>
            <person name="Ashton N.W."/>
            <person name="Axtell M.J."/>
            <person name="Barker E."/>
            <person name="Barker M.S."/>
            <person name="Bennetzen J.L."/>
            <person name="Bonawitz N.D."/>
            <person name="Chapple C."/>
            <person name="Cheng C."/>
            <person name="Correa L.G."/>
            <person name="Dacre M."/>
            <person name="DeBarry J."/>
            <person name="Dreyer I."/>
            <person name="Elias M."/>
            <person name="Engstrom E.M."/>
            <person name="Estelle M."/>
            <person name="Feng L."/>
            <person name="Finet C."/>
            <person name="Floyd S.K."/>
            <person name="Frommer W.B."/>
            <person name="Fujita T."/>
            <person name="Gramzow L."/>
            <person name="Gutensohn M."/>
            <person name="Harholt J."/>
            <person name="Hattori M."/>
            <person name="Heyl A."/>
            <person name="Hirai T."/>
            <person name="Hiwatashi Y."/>
            <person name="Ishikawa M."/>
            <person name="Iwata M."/>
            <person name="Karol K.G."/>
            <person name="Koehler B."/>
            <person name="Kolukisaoglu U."/>
            <person name="Kubo M."/>
            <person name="Kurata T."/>
            <person name="Lalonde S."/>
            <person name="Li K."/>
            <person name="Li Y."/>
            <person name="Litt A."/>
            <person name="Lyons E."/>
            <person name="Manning G."/>
            <person name="Maruyama T."/>
            <person name="Michael T.P."/>
            <person name="Mikami K."/>
            <person name="Miyazaki S."/>
            <person name="Morinaga S."/>
            <person name="Murata T."/>
            <person name="Mueller-Roeber B."/>
            <person name="Nelson D.R."/>
            <person name="Obara M."/>
            <person name="Oguri Y."/>
            <person name="Olmstead R.G."/>
            <person name="Onodera N."/>
            <person name="Petersen B.L."/>
            <person name="Pils B."/>
            <person name="Prigge M."/>
            <person name="Rensing S.A."/>
            <person name="Riano-Pachon D.M."/>
            <person name="Roberts A.W."/>
            <person name="Sato Y."/>
            <person name="Scheller H.V."/>
            <person name="Schulz B."/>
            <person name="Schulz C."/>
            <person name="Shakirov E.V."/>
            <person name="Shibagaki N."/>
            <person name="Shinohara N."/>
            <person name="Shippen D.E."/>
            <person name="Soerensen I."/>
            <person name="Sotooka R."/>
            <person name="Sugimoto N."/>
            <person name="Sugita M."/>
            <person name="Sumikawa N."/>
            <person name="Tanurdzic M."/>
            <person name="Theissen G."/>
            <person name="Ulvskov P."/>
            <person name="Wakazuki S."/>
            <person name="Weng J.K."/>
            <person name="Willats W.W."/>
            <person name="Wipf D."/>
            <person name="Wolf P.G."/>
            <person name="Yang L."/>
            <person name="Zimmer A.D."/>
            <person name="Zhu Q."/>
            <person name="Mitros T."/>
            <person name="Hellsten U."/>
            <person name="Loque D."/>
            <person name="Otillar R."/>
            <person name="Salamov A."/>
            <person name="Schmutz J."/>
            <person name="Shapiro H."/>
            <person name="Lindquist E."/>
            <person name="Lucas S."/>
            <person name="Rokhsar D."/>
            <person name="Grigoriev I.V."/>
        </authorList>
    </citation>
    <scope>NUCLEOTIDE SEQUENCE [LARGE SCALE GENOMIC DNA]</scope>
</reference>
<proteinExistence type="predicted"/>
<dbReference type="PANTHER" id="PTHR36723:SF1">
    <property type="entry name" value="F22C12.19"/>
    <property type="match status" value="1"/>
</dbReference>
<evidence type="ECO:0000313" key="3">
    <source>
        <dbReference type="Proteomes" id="UP000001514"/>
    </source>
</evidence>
<feature type="compositionally biased region" description="Basic and acidic residues" evidence="1">
    <location>
        <begin position="628"/>
        <end position="638"/>
    </location>
</feature>
<dbReference type="KEGG" id="smo:SELMODRAFT_445385"/>
<name>D8SI69_SELML</name>
<feature type="compositionally biased region" description="Polar residues" evidence="1">
    <location>
        <begin position="151"/>
        <end position="166"/>
    </location>
</feature>
<sequence>MEYAESSKGMLEKMMTNETLAKMTRSSHFNPKAGGVSTSNGFRSPMLPPHLNGKTISGISSLSQSGSKSSNSEPQPRRSVITLKNAPGPPVNSSGTGVLKTKSCITTVERLGSESKGVGGGRGGRSRKRSREGEVLAAELSNHQDDKKDGSNNGAADQSTSASENVESTRRRRRGQSSKRLDKKNGHLPPVADLSPSKLKVSSNSASATGILDMYGLKSKHVDLSRFMVNITPLDILLSDDSEKTQPASADDDGGDGESGLVLKEINNVMQLLPKHTFVQKPFVENALNEDVKVRLMLDLERPSQGDESQQSEDRLHTPGSLDKTKSKSFELFPTFTLEDLPLHSVEDFADRLKLPASDSLDALISFSKPTDHAGPGTEKNSRYEGIPPSPFSFSPCGVSDYSRAARNGRTGERTWPKSESGSKTKVEPTPVKVEVPELRSGAAAVRPKEEQDEEGSLPQRDRGGEFEKSKSAVHPELPSLQLKRDDDDAPHSRRTLSNLPAMPCSPGVQAATILCTMANSDDKEFVVKGKRQQSSEAPHHRTSKLARIDEKPSTQIPDGHGTSRKETASHHHHPPVKKSPVSSEKKRSLSQVNHSLSSAAAAAKRPPGGGGSTQETASASARTSNHKNLDEHRESTGRHGSTARAAAPPSIKTKDGHSSKVNGLTSSAAAAAAAGKTSSSSLRRESGSGLATVSRSRCFVPSEPAGVGSSVVGPRTTVSIKSSSSSRRSSFEGKPRSSKHGGGGSSSKVSSSRD</sequence>
<keyword evidence="3" id="KW-1185">Reference proteome</keyword>
<feature type="region of interest" description="Disordered" evidence="1">
    <location>
        <begin position="367"/>
        <end position="507"/>
    </location>
</feature>
<feature type="compositionally biased region" description="Low complexity" evidence="1">
    <location>
        <begin position="596"/>
        <end position="607"/>
    </location>
</feature>
<dbReference type="PANTHER" id="PTHR36723">
    <property type="entry name" value="F22C12.19"/>
    <property type="match status" value="1"/>
</dbReference>
<accession>D8SI69</accession>
<dbReference type="Gramene" id="EFJ15920">
    <property type="protein sequence ID" value="EFJ15920"/>
    <property type="gene ID" value="SELMODRAFT_445385"/>
</dbReference>
<feature type="compositionally biased region" description="Low complexity" evidence="1">
    <location>
        <begin position="57"/>
        <end position="72"/>
    </location>
</feature>
<dbReference type="AlphaFoldDB" id="D8SI69"/>
<feature type="compositionally biased region" description="Basic and acidic residues" evidence="1">
    <location>
        <begin position="460"/>
        <end position="471"/>
    </location>
</feature>
<feature type="region of interest" description="Disordered" evidence="1">
    <location>
        <begin position="24"/>
        <end position="201"/>
    </location>
</feature>
<feature type="compositionally biased region" description="Basic and acidic residues" evidence="1">
    <location>
        <begin position="410"/>
        <end position="427"/>
    </location>
</feature>
<dbReference type="OrthoDB" id="1916446at2759"/>
<dbReference type="Proteomes" id="UP000001514">
    <property type="component" value="Unassembled WGS sequence"/>
</dbReference>
<feature type="compositionally biased region" description="Polar residues" evidence="1">
    <location>
        <begin position="614"/>
        <end position="624"/>
    </location>
</feature>
<dbReference type="HOGENOM" id="CLU_021450_0_0_1"/>
<feature type="compositionally biased region" description="Basic and acidic residues" evidence="1">
    <location>
        <begin position="312"/>
        <end position="324"/>
    </location>
</feature>
<dbReference type="EMBL" id="GL377621">
    <property type="protein sequence ID" value="EFJ15920.1"/>
    <property type="molecule type" value="Genomic_DNA"/>
</dbReference>
<organism evidence="3">
    <name type="scientific">Selaginella moellendorffii</name>
    <name type="common">Spikemoss</name>
    <dbReference type="NCBI Taxonomy" id="88036"/>
    <lineage>
        <taxon>Eukaryota</taxon>
        <taxon>Viridiplantae</taxon>
        <taxon>Streptophyta</taxon>
        <taxon>Embryophyta</taxon>
        <taxon>Tracheophyta</taxon>
        <taxon>Lycopodiopsida</taxon>
        <taxon>Selaginellales</taxon>
        <taxon>Selaginellaceae</taxon>
        <taxon>Selaginella</taxon>
    </lineage>
</organism>